<keyword evidence="3" id="KW-1185">Reference proteome</keyword>
<protein>
    <submittedName>
        <fullName evidence="2">CHRD domain-containing protein</fullName>
    </submittedName>
</protein>
<proteinExistence type="predicted"/>
<dbReference type="EMBL" id="JBHSWE010000001">
    <property type="protein sequence ID" value="MFC6671557.1"/>
    <property type="molecule type" value="Genomic_DNA"/>
</dbReference>
<evidence type="ECO:0000259" key="1">
    <source>
        <dbReference type="SMART" id="SM00754"/>
    </source>
</evidence>
<evidence type="ECO:0000313" key="3">
    <source>
        <dbReference type="Proteomes" id="UP001596422"/>
    </source>
</evidence>
<accession>A0ABW2A261</accession>
<feature type="domain" description="CHRD" evidence="1">
    <location>
        <begin position="26"/>
        <end position="160"/>
    </location>
</feature>
<comment type="caution">
    <text evidence="2">The sequence shown here is derived from an EMBL/GenBank/DDBJ whole genome shotgun (WGS) entry which is preliminary data.</text>
</comment>
<dbReference type="Pfam" id="PF07452">
    <property type="entry name" value="CHRD"/>
    <property type="match status" value="1"/>
</dbReference>
<dbReference type="SMART" id="SM00754">
    <property type="entry name" value="CHRD"/>
    <property type="match status" value="1"/>
</dbReference>
<reference evidence="3" key="1">
    <citation type="journal article" date="2019" name="Int. J. Syst. Evol. Microbiol.">
        <title>The Global Catalogue of Microorganisms (GCM) 10K type strain sequencing project: providing services to taxonomists for standard genome sequencing and annotation.</title>
        <authorList>
            <consortium name="The Broad Institute Genomics Platform"/>
            <consortium name="The Broad Institute Genome Sequencing Center for Infectious Disease"/>
            <person name="Wu L."/>
            <person name="Ma J."/>
        </authorList>
    </citation>
    <scope>NUCLEOTIDE SEQUENCE [LARGE SCALE GENOMIC DNA]</scope>
    <source>
        <strain evidence="3">NBRC 111756</strain>
    </source>
</reference>
<gene>
    <name evidence="2" type="ORF">ACFQDL_16870</name>
</gene>
<name>A0ABW2A261_9GAMM</name>
<organism evidence="2 3">
    <name type="scientific">Marinobacterium aestuariivivens</name>
    <dbReference type="NCBI Taxonomy" id="1698799"/>
    <lineage>
        <taxon>Bacteria</taxon>
        <taxon>Pseudomonadati</taxon>
        <taxon>Pseudomonadota</taxon>
        <taxon>Gammaproteobacteria</taxon>
        <taxon>Oceanospirillales</taxon>
        <taxon>Oceanospirillaceae</taxon>
        <taxon>Marinobacterium</taxon>
    </lineage>
</organism>
<dbReference type="Proteomes" id="UP001596422">
    <property type="component" value="Unassembled WGS sequence"/>
</dbReference>
<dbReference type="RefSeq" id="WP_379910060.1">
    <property type="nucleotide sequence ID" value="NZ_JBHSWE010000001.1"/>
</dbReference>
<sequence length="211" mass="21996">MKRYLSATPILALLFLVSGAVYGGDLEFKAELTGFEEVPVAVETDTTGEAKFEVDDDMTEMEFELEIEDAFGILGVAGAHIHCAPAGVNGPVVVFLAGAVPGGLDGKVEIKATVSDANIVDPACGATLAELIDSMAAGNTYVNVHSIDNPGARYAGRSNSIDDQLHQPIGIDSAHSPTAAPEAAVPFVEPGVQSFCKQSIPNCHLVNKTNQ</sequence>
<dbReference type="InterPro" id="IPR010895">
    <property type="entry name" value="CHRD"/>
</dbReference>
<evidence type="ECO:0000313" key="2">
    <source>
        <dbReference type="EMBL" id="MFC6671557.1"/>
    </source>
</evidence>